<dbReference type="GO" id="GO:0006355">
    <property type="term" value="P:regulation of DNA-templated transcription"/>
    <property type="evidence" value="ECO:0007669"/>
    <property type="project" value="InterPro"/>
</dbReference>
<evidence type="ECO:0000256" key="1">
    <source>
        <dbReference type="ARBA" id="ARBA00023125"/>
    </source>
</evidence>
<feature type="region of interest" description="Disordered" evidence="5">
    <location>
        <begin position="87"/>
        <end position="110"/>
    </location>
</feature>
<dbReference type="GO" id="GO:0003677">
    <property type="term" value="F:DNA binding"/>
    <property type="evidence" value="ECO:0007669"/>
    <property type="project" value="UniProtKB-UniRule"/>
</dbReference>
<evidence type="ECO:0000313" key="7">
    <source>
        <dbReference type="EMBL" id="OIW22976.1"/>
    </source>
</evidence>
<dbReference type="EMBL" id="KV875109">
    <property type="protein sequence ID" value="OIW22976.1"/>
    <property type="molecule type" value="Genomic_DNA"/>
</dbReference>
<evidence type="ECO:0000256" key="3">
    <source>
        <dbReference type="ARBA" id="ARBA00023242"/>
    </source>
</evidence>
<dbReference type="Pfam" id="PF05920">
    <property type="entry name" value="Homeobox_KN"/>
    <property type="match status" value="1"/>
</dbReference>
<dbReference type="STRING" id="1408157.A0A1J7IZD1"/>
<sequence>MDHTQQRATPPSDGTLSAEEDTVLSIPRRPVVRHARSVTRILMDWLSSHSAWPYPTIQEKAALSERTGLTSRQIACWFVNTRRRSSEKLPKGASATNDTPVASPSLPAISRYPRDGSIPAVAGHDDWIFGNFDAANTLSFSASSWDVSTSSHSSDSSIHHSDSGSRSTFLANNKRRRRKQDAISKTRRVPVDGPAQGGSDRRVYQCTFCTDTFKSRYDWTRHEGALHLTLEQWTCMPFGPRYHDAGQVYPRCSLCDKPDPSNAHVESHRVSGCSAKPLSARVFQRKDHLCQHLRLCHGVDKMLPSMSAWKVKVLRITSRCGFCGETFSLWSDRNDHLADHFRRGAVMEDWEGDRGLEPAISGLVENAMPPCLI</sequence>
<keyword evidence="2 4" id="KW-0371">Homeobox</keyword>
<dbReference type="AlphaFoldDB" id="A0A1J7IZD1"/>
<feature type="region of interest" description="Disordered" evidence="5">
    <location>
        <begin position="1"/>
        <end position="22"/>
    </location>
</feature>
<dbReference type="Proteomes" id="UP000182658">
    <property type="component" value="Unassembled WGS sequence"/>
</dbReference>
<proteinExistence type="predicted"/>
<feature type="domain" description="Homeobox" evidence="6">
    <location>
        <begin position="53"/>
        <end position="88"/>
    </location>
</feature>
<dbReference type="InterPro" id="IPR013087">
    <property type="entry name" value="Znf_C2H2_type"/>
</dbReference>
<keyword evidence="3 4" id="KW-0539">Nucleus</keyword>
<dbReference type="CDD" id="cd00086">
    <property type="entry name" value="homeodomain"/>
    <property type="match status" value="1"/>
</dbReference>
<keyword evidence="8" id="KW-1185">Reference proteome</keyword>
<evidence type="ECO:0000313" key="8">
    <source>
        <dbReference type="Proteomes" id="UP000182658"/>
    </source>
</evidence>
<comment type="subcellular location">
    <subcellularLocation>
        <location evidence="4">Nucleus</location>
    </subcellularLocation>
</comment>
<dbReference type="SMART" id="SM00389">
    <property type="entry name" value="HOX"/>
    <property type="match status" value="1"/>
</dbReference>
<dbReference type="InterPro" id="IPR001356">
    <property type="entry name" value="HD"/>
</dbReference>
<feature type="DNA-binding region" description="Homeobox" evidence="4">
    <location>
        <begin position="55"/>
        <end position="89"/>
    </location>
</feature>
<dbReference type="GO" id="GO:0005634">
    <property type="term" value="C:nucleus"/>
    <property type="evidence" value="ECO:0007669"/>
    <property type="project" value="UniProtKB-SubCell"/>
</dbReference>
<dbReference type="Gene3D" id="1.10.10.60">
    <property type="entry name" value="Homeodomain-like"/>
    <property type="match status" value="1"/>
</dbReference>
<evidence type="ECO:0000256" key="4">
    <source>
        <dbReference type="PROSITE-ProRule" id="PRU00108"/>
    </source>
</evidence>
<dbReference type="InterPro" id="IPR008422">
    <property type="entry name" value="KN_HD"/>
</dbReference>
<dbReference type="SMART" id="SM00355">
    <property type="entry name" value="ZnF_C2H2"/>
    <property type="match status" value="2"/>
</dbReference>
<dbReference type="PROSITE" id="PS00028">
    <property type="entry name" value="ZINC_FINGER_C2H2_1"/>
    <property type="match status" value="2"/>
</dbReference>
<accession>A0A1J7IZD1</accession>
<dbReference type="SUPFAM" id="SSF46689">
    <property type="entry name" value="Homeodomain-like"/>
    <property type="match status" value="1"/>
</dbReference>
<dbReference type="PROSITE" id="PS50071">
    <property type="entry name" value="HOMEOBOX_2"/>
    <property type="match status" value="1"/>
</dbReference>
<evidence type="ECO:0000256" key="5">
    <source>
        <dbReference type="SAM" id="MobiDB-lite"/>
    </source>
</evidence>
<organism evidence="7 8">
    <name type="scientific">Coniochaeta ligniaria NRRL 30616</name>
    <dbReference type="NCBI Taxonomy" id="1408157"/>
    <lineage>
        <taxon>Eukaryota</taxon>
        <taxon>Fungi</taxon>
        <taxon>Dikarya</taxon>
        <taxon>Ascomycota</taxon>
        <taxon>Pezizomycotina</taxon>
        <taxon>Sordariomycetes</taxon>
        <taxon>Sordariomycetidae</taxon>
        <taxon>Coniochaetales</taxon>
        <taxon>Coniochaetaceae</taxon>
        <taxon>Coniochaeta</taxon>
    </lineage>
</organism>
<gene>
    <name evidence="7" type="ORF">CONLIGDRAFT_586329</name>
</gene>
<dbReference type="InParanoid" id="A0A1J7IZD1"/>
<name>A0A1J7IZD1_9PEZI</name>
<keyword evidence="1 4" id="KW-0238">DNA-binding</keyword>
<dbReference type="OrthoDB" id="10056939at2759"/>
<protein>
    <recommendedName>
        <fullName evidence="6">Homeobox domain-containing protein</fullName>
    </recommendedName>
</protein>
<evidence type="ECO:0000259" key="6">
    <source>
        <dbReference type="PROSITE" id="PS50071"/>
    </source>
</evidence>
<reference evidence="7 8" key="1">
    <citation type="submission" date="2016-10" db="EMBL/GenBank/DDBJ databases">
        <title>Draft genome sequence of Coniochaeta ligniaria NRRL30616, a lignocellulolytic fungus for bioabatement of inhibitors in plant biomass hydrolysates.</title>
        <authorList>
            <consortium name="DOE Joint Genome Institute"/>
            <person name="Jimenez D.J."/>
            <person name="Hector R.E."/>
            <person name="Riley R."/>
            <person name="Sun H."/>
            <person name="Grigoriev I.V."/>
            <person name="Van Elsas J.D."/>
            <person name="Nichols N.N."/>
        </authorList>
    </citation>
    <scope>NUCLEOTIDE SEQUENCE [LARGE SCALE GENOMIC DNA]</scope>
    <source>
        <strain evidence="7 8">NRRL 30616</strain>
    </source>
</reference>
<feature type="non-terminal residue" evidence="7">
    <location>
        <position position="373"/>
    </location>
</feature>
<dbReference type="InterPro" id="IPR009057">
    <property type="entry name" value="Homeodomain-like_sf"/>
</dbReference>
<dbReference type="InterPro" id="IPR050224">
    <property type="entry name" value="TALE_homeobox"/>
</dbReference>
<dbReference type="PANTHER" id="PTHR11850">
    <property type="entry name" value="HOMEOBOX PROTEIN TRANSCRIPTION FACTORS"/>
    <property type="match status" value="1"/>
</dbReference>
<evidence type="ECO:0000256" key="2">
    <source>
        <dbReference type="ARBA" id="ARBA00023155"/>
    </source>
</evidence>
<feature type="compositionally biased region" description="Polar residues" evidence="5">
    <location>
        <begin position="1"/>
        <end position="15"/>
    </location>
</feature>
<feature type="region of interest" description="Disordered" evidence="5">
    <location>
        <begin position="151"/>
        <end position="198"/>
    </location>
</feature>